<name>A0A840P6Z7_9ACTN</name>
<organism evidence="7 8">
    <name type="scientific">Thermocatellispora tengchongensis</name>
    <dbReference type="NCBI Taxonomy" id="1073253"/>
    <lineage>
        <taxon>Bacteria</taxon>
        <taxon>Bacillati</taxon>
        <taxon>Actinomycetota</taxon>
        <taxon>Actinomycetes</taxon>
        <taxon>Streptosporangiales</taxon>
        <taxon>Streptosporangiaceae</taxon>
        <taxon>Thermocatellispora</taxon>
    </lineage>
</organism>
<dbReference type="Gene3D" id="3.40.50.300">
    <property type="entry name" value="P-loop containing nucleotide triphosphate hydrolases"/>
    <property type="match status" value="1"/>
</dbReference>
<evidence type="ECO:0000256" key="2">
    <source>
        <dbReference type="ARBA" id="ARBA00022448"/>
    </source>
</evidence>
<protein>
    <submittedName>
        <fullName evidence="7">ABC-2 type transport system ATP-binding protein</fullName>
    </submittedName>
</protein>
<dbReference type="GO" id="GO:0046677">
    <property type="term" value="P:response to antibiotic"/>
    <property type="evidence" value="ECO:0007669"/>
    <property type="project" value="UniProtKB-KW"/>
</dbReference>
<evidence type="ECO:0000256" key="1">
    <source>
        <dbReference type="ARBA" id="ARBA00004202"/>
    </source>
</evidence>
<dbReference type="InterPro" id="IPR003593">
    <property type="entry name" value="AAA+_ATPase"/>
</dbReference>
<dbReference type="PROSITE" id="PS50893">
    <property type="entry name" value="ABC_TRANSPORTER_2"/>
    <property type="match status" value="1"/>
</dbReference>
<dbReference type="CDD" id="cd03230">
    <property type="entry name" value="ABC_DR_subfamily_A"/>
    <property type="match status" value="1"/>
</dbReference>
<keyword evidence="8" id="KW-1185">Reference proteome</keyword>
<comment type="subcellular location">
    <subcellularLocation>
        <location evidence="1">Cell membrane</location>
        <topology evidence="1">Peripheral membrane protein</topology>
    </subcellularLocation>
</comment>
<evidence type="ECO:0000313" key="7">
    <source>
        <dbReference type="EMBL" id="MBB5133631.1"/>
    </source>
</evidence>
<accession>A0A840P6Z7</accession>
<gene>
    <name evidence="7" type="ORF">HNP84_003357</name>
</gene>
<dbReference type="Proteomes" id="UP000578449">
    <property type="component" value="Unassembled WGS sequence"/>
</dbReference>
<dbReference type="EMBL" id="JACHGN010000006">
    <property type="protein sequence ID" value="MBB5133631.1"/>
    <property type="molecule type" value="Genomic_DNA"/>
</dbReference>
<evidence type="ECO:0000256" key="5">
    <source>
        <dbReference type="ARBA" id="ARBA00023251"/>
    </source>
</evidence>
<keyword evidence="4 7" id="KW-0067">ATP-binding</keyword>
<dbReference type="AlphaFoldDB" id="A0A840P6Z7"/>
<dbReference type="GO" id="GO:0016887">
    <property type="term" value="F:ATP hydrolysis activity"/>
    <property type="evidence" value="ECO:0007669"/>
    <property type="project" value="InterPro"/>
</dbReference>
<proteinExistence type="predicted"/>
<evidence type="ECO:0000259" key="6">
    <source>
        <dbReference type="PROSITE" id="PS50893"/>
    </source>
</evidence>
<keyword evidence="3" id="KW-0547">Nucleotide-binding</keyword>
<comment type="caution">
    <text evidence="7">The sequence shown here is derived from an EMBL/GenBank/DDBJ whole genome shotgun (WGS) entry which is preliminary data.</text>
</comment>
<dbReference type="RefSeq" id="WP_185050575.1">
    <property type="nucleotide sequence ID" value="NZ_BAABIX010000001.1"/>
</dbReference>
<reference evidence="7 8" key="1">
    <citation type="submission" date="2020-08" db="EMBL/GenBank/DDBJ databases">
        <title>Genomic Encyclopedia of Type Strains, Phase IV (KMG-IV): sequencing the most valuable type-strain genomes for metagenomic binning, comparative biology and taxonomic classification.</title>
        <authorList>
            <person name="Goeker M."/>
        </authorList>
    </citation>
    <scope>NUCLEOTIDE SEQUENCE [LARGE SCALE GENOMIC DNA]</scope>
    <source>
        <strain evidence="7 8">DSM 45615</strain>
    </source>
</reference>
<evidence type="ECO:0000313" key="8">
    <source>
        <dbReference type="Proteomes" id="UP000578449"/>
    </source>
</evidence>
<evidence type="ECO:0000256" key="4">
    <source>
        <dbReference type="ARBA" id="ARBA00022840"/>
    </source>
</evidence>
<dbReference type="InterPro" id="IPR003439">
    <property type="entry name" value="ABC_transporter-like_ATP-bd"/>
</dbReference>
<dbReference type="SMART" id="SM00382">
    <property type="entry name" value="AAA"/>
    <property type="match status" value="1"/>
</dbReference>
<dbReference type="InterPro" id="IPR027417">
    <property type="entry name" value="P-loop_NTPase"/>
</dbReference>
<keyword evidence="2" id="KW-0813">Transport</keyword>
<keyword evidence="5" id="KW-0046">Antibiotic resistance</keyword>
<feature type="domain" description="ABC transporter" evidence="6">
    <location>
        <begin position="9"/>
        <end position="232"/>
    </location>
</feature>
<dbReference type="PANTHER" id="PTHR42711">
    <property type="entry name" value="ABC TRANSPORTER ATP-BINDING PROTEIN"/>
    <property type="match status" value="1"/>
</dbReference>
<dbReference type="GO" id="GO:0005524">
    <property type="term" value="F:ATP binding"/>
    <property type="evidence" value="ECO:0007669"/>
    <property type="project" value="UniProtKB-KW"/>
</dbReference>
<sequence length="305" mass="32287">MTLTTAPAIELRGLRKSFGQVRAVDGIDLTVGGGEVVALLGPNGAGKTTTLDMLLGLQPPDSGEIKVLGGSVQDAIRRGKIGAVLQEGELLPGTTVRELIATMSALQPDPMPLDEVIEHAELGGLLQRKTDKLSGGETQRVRFALALVGDPELLVMDEPTAAMDVTARRSFWAAIRNLAAAGRTILFSTHYLEEADTIADRIVLLAAGRVAADGPTTEIRAVAAARVVRFTLPGADRDELMLLPGADGVEVHGAAVTIRSADSDTLLRAMLERYRDARDVEVATAPLADAVFALTERRERDEVAA</sequence>
<dbReference type="SUPFAM" id="SSF52540">
    <property type="entry name" value="P-loop containing nucleoside triphosphate hydrolases"/>
    <property type="match status" value="1"/>
</dbReference>
<evidence type="ECO:0000256" key="3">
    <source>
        <dbReference type="ARBA" id="ARBA00022741"/>
    </source>
</evidence>
<dbReference type="InterPro" id="IPR050763">
    <property type="entry name" value="ABC_transporter_ATP-binding"/>
</dbReference>
<dbReference type="Pfam" id="PF00005">
    <property type="entry name" value="ABC_tran"/>
    <property type="match status" value="1"/>
</dbReference>
<dbReference type="PANTHER" id="PTHR42711:SF17">
    <property type="entry name" value="ABC TRANSPORTER ATP-BINDING PROTEIN"/>
    <property type="match status" value="1"/>
</dbReference>
<dbReference type="GO" id="GO:0005886">
    <property type="term" value="C:plasma membrane"/>
    <property type="evidence" value="ECO:0007669"/>
    <property type="project" value="UniProtKB-SubCell"/>
</dbReference>